<protein>
    <submittedName>
        <fullName evidence="2">Uncharacterized protein</fullName>
    </submittedName>
</protein>
<proteinExistence type="predicted"/>
<keyword evidence="1" id="KW-0732">Signal</keyword>
<comment type="caution">
    <text evidence="2">The sequence shown here is derived from an EMBL/GenBank/DDBJ whole genome shotgun (WGS) entry which is preliminary data.</text>
</comment>
<keyword evidence="3" id="KW-1185">Reference proteome</keyword>
<name>A0ABX2PXM2_9BACT</name>
<evidence type="ECO:0000313" key="2">
    <source>
        <dbReference type="EMBL" id="NVO83406.1"/>
    </source>
</evidence>
<dbReference type="RefSeq" id="WP_176897057.1">
    <property type="nucleotide sequence ID" value="NZ_JABKAV010000001.1"/>
</dbReference>
<evidence type="ECO:0000256" key="1">
    <source>
        <dbReference type="SAM" id="SignalP"/>
    </source>
</evidence>
<feature type="chain" id="PRO_5045736236" evidence="1">
    <location>
        <begin position="23"/>
        <end position="277"/>
    </location>
</feature>
<sequence length="277" mass="30387">MRTHLLATVAATFLLALTTEFAAAQRRITSDVVVLPEVQAEIALPGNDYVLVGVNLFSQANRGGSTFAGGQLRLGYEHFWSEQWSWGSTLRIGSDAGGSYGDFLGLPGNLVPGALLRHAGMLGKFGFTQRLAAEYAIVTNDSYGNNSSNNRAHARLRLGLDREFAVGPTVKLRPRVAYEALTYLRFQRDEDELKERFVDFGNLRGEVGVRLSPRFDFTPWVASQTHYINSLVQFDQNGNPVSGGKVNLLTPTIGLDLRVTLGSHALDADRQPLPTQH</sequence>
<gene>
    <name evidence="2" type="ORF">HW556_00775</name>
</gene>
<feature type="signal peptide" evidence="1">
    <location>
        <begin position="1"/>
        <end position="22"/>
    </location>
</feature>
<accession>A0ABX2PXM2</accession>
<evidence type="ECO:0000313" key="3">
    <source>
        <dbReference type="Proteomes" id="UP000626554"/>
    </source>
</evidence>
<reference evidence="2 3" key="1">
    <citation type="submission" date="2020-05" db="EMBL/GenBank/DDBJ databases">
        <title>Hymenobacter terrestris sp. nov. and Hymenobacter lapidiphilus sp. nov., isolated from regoliths in Antarctica.</title>
        <authorList>
            <person name="Sedlacek I."/>
            <person name="Pantucek R."/>
            <person name="Zeman M."/>
            <person name="Holochova P."/>
            <person name="Kralova S."/>
            <person name="Stankova E."/>
            <person name="Sedo O."/>
            <person name="Micenkova L."/>
            <person name="Svec P."/>
            <person name="Gupta V."/>
            <person name="Sood U."/>
            <person name="Korpole U.S."/>
            <person name="Lal R."/>
        </authorList>
    </citation>
    <scope>NUCLEOTIDE SEQUENCE [LARGE SCALE GENOMIC DNA]</scope>
    <source>
        <strain evidence="2 3">P5252</strain>
    </source>
</reference>
<dbReference type="EMBL" id="JABKAV010000001">
    <property type="protein sequence ID" value="NVO83406.1"/>
    <property type="molecule type" value="Genomic_DNA"/>
</dbReference>
<dbReference type="Proteomes" id="UP000626554">
    <property type="component" value="Unassembled WGS sequence"/>
</dbReference>
<organism evidence="2 3">
    <name type="scientific">Hymenobacter terrestris</name>
    <dbReference type="NCBI Taxonomy" id="2748310"/>
    <lineage>
        <taxon>Bacteria</taxon>
        <taxon>Pseudomonadati</taxon>
        <taxon>Bacteroidota</taxon>
        <taxon>Cytophagia</taxon>
        <taxon>Cytophagales</taxon>
        <taxon>Hymenobacteraceae</taxon>
        <taxon>Hymenobacter</taxon>
    </lineage>
</organism>